<gene>
    <name evidence="1" type="ORF">DSO57_1012100</name>
</gene>
<protein>
    <submittedName>
        <fullName evidence="1">Uncharacterized protein</fullName>
    </submittedName>
</protein>
<sequence length="72" mass="7734">MVGWCGNGSFLDPCSFRIYLNGSVRFHGPLGSGVAYRSGSDLGVLRDILLPSGGRTWVQIPMGHLVIFGNSH</sequence>
<comment type="caution">
    <text evidence="1">The sequence shown here is derived from an EMBL/GenBank/DDBJ whole genome shotgun (WGS) entry which is preliminary data.</text>
</comment>
<evidence type="ECO:0000313" key="2">
    <source>
        <dbReference type="Proteomes" id="UP001165960"/>
    </source>
</evidence>
<proteinExistence type="predicted"/>
<dbReference type="Proteomes" id="UP001165960">
    <property type="component" value="Unassembled WGS sequence"/>
</dbReference>
<keyword evidence="2" id="KW-1185">Reference proteome</keyword>
<name>A0ACC2SJ40_9FUNG</name>
<evidence type="ECO:0000313" key="1">
    <source>
        <dbReference type="EMBL" id="KAJ9062307.1"/>
    </source>
</evidence>
<dbReference type="EMBL" id="QTSX02005013">
    <property type="protein sequence ID" value="KAJ9062307.1"/>
    <property type="molecule type" value="Genomic_DNA"/>
</dbReference>
<reference evidence="1" key="1">
    <citation type="submission" date="2022-04" db="EMBL/GenBank/DDBJ databases">
        <title>Genome of the entomopathogenic fungus Entomophthora muscae.</title>
        <authorList>
            <person name="Elya C."/>
            <person name="Lovett B.R."/>
            <person name="Lee E."/>
            <person name="Macias A.M."/>
            <person name="Hajek A.E."/>
            <person name="De Bivort B.L."/>
            <person name="Kasson M.T."/>
            <person name="De Fine Licht H.H."/>
            <person name="Stajich J.E."/>
        </authorList>
    </citation>
    <scope>NUCLEOTIDE SEQUENCE</scope>
    <source>
        <strain evidence="1">Berkeley</strain>
    </source>
</reference>
<accession>A0ACC2SJ40</accession>
<organism evidence="1 2">
    <name type="scientific">Entomophthora muscae</name>
    <dbReference type="NCBI Taxonomy" id="34485"/>
    <lineage>
        <taxon>Eukaryota</taxon>
        <taxon>Fungi</taxon>
        <taxon>Fungi incertae sedis</taxon>
        <taxon>Zoopagomycota</taxon>
        <taxon>Entomophthoromycotina</taxon>
        <taxon>Entomophthoromycetes</taxon>
        <taxon>Entomophthorales</taxon>
        <taxon>Entomophthoraceae</taxon>
        <taxon>Entomophthora</taxon>
    </lineage>
</organism>